<dbReference type="HAMAP" id="MF_00844_B">
    <property type="entry name" value="RqcH_B"/>
    <property type="match status" value="1"/>
</dbReference>
<dbReference type="Gene3D" id="1.10.8.50">
    <property type="match status" value="1"/>
</dbReference>
<dbReference type="FunFam" id="2.30.310.10:FF:000004">
    <property type="entry name" value="Fibronectin-binding protein A"/>
    <property type="match status" value="1"/>
</dbReference>
<evidence type="ECO:0000313" key="7">
    <source>
        <dbReference type="EMBL" id="SDX92103.1"/>
    </source>
</evidence>
<dbReference type="Gene3D" id="2.30.310.10">
    <property type="entry name" value="ibrinogen binding protein from staphylococcus aureus domain"/>
    <property type="match status" value="1"/>
</dbReference>
<accession>A0A1H3FLY3</accession>
<evidence type="ECO:0000313" key="8">
    <source>
        <dbReference type="Proteomes" id="UP000183918"/>
    </source>
</evidence>
<keyword evidence="1 5" id="KW-0820">tRNA-binding</keyword>
<dbReference type="PANTHER" id="PTHR15239:SF6">
    <property type="entry name" value="RIBOSOME QUALITY CONTROL COMPLEX SUBUNIT NEMF"/>
    <property type="match status" value="1"/>
</dbReference>
<dbReference type="InterPro" id="IPR051608">
    <property type="entry name" value="RQC_Subunit_NEMF"/>
</dbReference>
<reference evidence="7 8" key="1">
    <citation type="submission" date="2016-10" db="EMBL/GenBank/DDBJ databases">
        <authorList>
            <person name="de Groot N.N."/>
        </authorList>
    </citation>
    <scope>NUCLEOTIDE SEQUENCE [LARGE SCALE GENOMIC DNA]</scope>
    <source>
        <strain evidence="7 8">DSM 14045</strain>
    </source>
</reference>
<dbReference type="GO" id="GO:1990112">
    <property type="term" value="C:RQC complex"/>
    <property type="evidence" value="ECO:0007669"/>
    <property type="project" value="TreeGrafter"/>
</dbReference>
<dbReference type="Proteomes" id="UP000183918">
    <property type="component" value="Unassembled WGS sequence"/>
</dbReference>
<comment type="similarity">
    <text evidence="5">Belongs to the NEMF family.</text>
</comment>
<dbReference type="GO" id="GO:0072344">
    <property type="term" value="P:rescue of stalled ribosome"/>
    <property type="evidence" value="ECO:0007669"/>
    <property type="project" value="UniProtKB-UniRule"/>
</dbReference>
<keyword evidence="8" id="KW-1185">Reference proteome</keyword>
<dbReference type="OrthoDB" id="9766163at2"/>
<dbReference type="InterPro" id="IPR043682">
    <property type="entry name" value="RqcH_bacterial"/>
</dbReference>
<dbReference type="Pfam" id="PF05670">
    <property type="entry name" value="NFACT-R_1"/>
    <property type="match status" value="1"/>
</dbReference>
<dbReference type="GO" id="GO:0000049">
    <property type="term" value="F:tRNA binding"/>
    <property type="evidence" value="ECO:0007669"/>
    <property type="project" value="UniProtKB-UniRule"/>
</dbReference>
<keyword evidence="4 5" id="KW-0648">Protein biosynthesis</keyword>
<keyword evidence="2 5" id="KW-0699">rRNA-binding</keyword>
<gene>
    <name evidence="5" type="primary">rqcH</name>
    <name evidence="7" type="ORF">SAMN02910414_00301</name>
</gene>
<feature type="domain" description="NFACT RNA-binding" evidence="6">
    <location>
        <begin position="460"/>
        <end position="554"/>
    </location>
</feature>
<dbReference type="EMBL" id="FNPG01000005">
    <property type="protein sequence ID" value="SDX92103.1"/>
    <property type="molecule type" value="Genomic_DNA"/>
</dbReference>
<dbReference type="PANTHER" id="PTHR15239">
    <property type="entry name" value="NUCLEAR EXPORT MEDIATOR FACTOR NEMF"/>
    <property type="match status" value="1"/>
</dbReference>
<dbReference type="InterPro" id="IPR008532">
    <property type="entry name" value="NFACT_RNA-bd"/>
</dbReference>
<evidence type="ECO:0000259" key="6">
    <source>
        <dbReference type="Pfam" id="PF05670"/>
    </source>
</evidence>
<protein>
    <recommendedName>
        <fullName evidence="5">Rqc2 homolog RqcH</fullName>
        <shortName evidence="5">RqcH</shortName>
    </recommendedName>
</protein>
<sequence>MAFDGIVISNLVHELNNTILNSRISKISQPEKDEILLTFKGTKGSNRLLISVNASLPFMCLTKENKPAPLQAPTFCMVLRKHIANGRITKIYQPSFDRIIHLEIEHLNEMGDLSQKTLIIELMGKHSNIIFCDSDNTIINSIKHVSCLVSSLREVLPGRKYFMPNTQGDKIDPFKIKNSSEIFDVIHAKPLSVIKAIYTSFNGISPLIASEVCYRSGIDGDSSVSAFSDDTMQHVANTFFWFIEDLKNDKFQPCIVREKKAPIEFSSVNLLQYQDYNTTIYDSISEVLELFYKERNNHSRIRQKSHELRHIVTTALERNQKKLDLQTKQLKDTNKRDKFRIYGELINSYGYNLDPDARFLEAPNYYDNNKIIKIPLDPTMTPQENSKKYFDKYQKFKRTYEALTELIDETDHNIKHLQSILSSIDIATSAEDLVQIKEELIDFGYIKKHKNNKKNKIKSKPFHYVSSDGYDIYVGKNNYQNDQLTFKFATGNDWWFHAKGMPGSHVIVKSNNTELPDRVFEEAGSLAAYYSSGRENEKVEIDYLQKKNVKKPNSGAPGFVVYYTNYSLIAIPDISNLKKID</sequence>
<dbReference type="Pfam" id="PF05833">
    <property type="entry name" value="NFACT_N"/>
    <property type="match status" value="1"/>
</dbReference>
<organism evidence="7 8">
    <name type="scientific">Lachnobacterium bovis DSM 14045</name>
    <dbReference type="NCBI Taxonomy" id="1122142"/>
    <lineage>
        <taxon>Bacteria</taxon>
        <taxon>Bacillati</taxon>
        <taxon>Bacillota</taxon>
        <taxon>Clostridia</taxon>
        <taxon>Lachnospirales</taxon>
        <taxon>Lachnospiraceae</taxon>
        <taxon>Lachnobacterium</taxon>
    </lineage>
</organism>
<dbReference type="GO" id="GO:0019843">
    <property type="term" value="F:rRNA binding"/>
    <property type="evidence" value="ECO:0007669"/>
    <property type="project" value="UniProtKB-UniRule"/>
</dbReference>
<evidence type="ECO:0000256" key="5">
    <source>
        <dbReference type="HAMAP-Rule" id="MF_00844"/>
    </source>
</evidence>
<comment type="function">
    <text evidence="5">Key component of the ribosome quality control system (RQC), a ribosome-associated complex that mediates the extraction of incompletely synthesized nascent chains from stalled ribosomes and their subsequent degradation. RqcH recruits Ala-charged tRNA, and with RqcP directs the elongation of stalled nascent chains on 50S ribosomal subunits, leading to non-templated C-terminal alanine extensions (Ala tail). The Ala tail promotes nascent chain degradation. May add between 1 and at least 8 Ala residues. Binds to stalled 50S ribosomal subunits.</text>
</comment>
<evidence type="ECO:0000256" key="2">
    <source>
        <dbReference type="ARBA" id="ARBA00022730"/>
    </source>
</evidence>
<evidence type="ECO:0000256" key="3">
    <source>
        <dbReference type="ARBA" id="ARBA00022884"/>
    </source>
</evidence>
<comment type="subunit">
    <text evidence="5">Associates with stalled 50S ribosomal subunits. Binds to RqcP.</text>
</comment>
<dbReference type="RefSeq" id="WP_074715513.1">
    <property type="nucleotide sequence ID" value="NZ_FNPG01000005.1"/>
</dbReference>
<name>A0A1H3FLY3_9FIRM</name>
<dbReference type="STRING" id="1122142.SAMN02910414_00301"/>
<dbReference type="AlphaFoldDB" id="A0A1H3FLY3"/>
<proteinExistence type="inferred from homology"/>
<dbReference type="GO" id="GO:0043023">
    <property type="term" value="F:ribosomal large subunit binding"/>
    <property type="evidence" value="ECO:0007669"/>
    <property type="project" value="UniProtKB-UniRule"/>
</dbReference>
<evidence type="ECO:0000256" key="4">
    <source>
        <dbReference type="ARBA" id="ARBA00022917"/>
    </source>
</evidence>
<evidence type="ECO:0000256" key="1">
    <source>
        <dbReference type="ARBA" id="ARBA00022555"/>
    </source>
</evidence>
<keyword evidence="3 5" id="KW-0694">RNA-binding</keyword>